<evidence type="ECO:0000313" key="2">
    <source>
        <dbReference type="Proteomes" id="UP000199673"/>
    </source>
</evidence>
<dbReference type="EMBL" id="FPBF01000004">
    <property type="protein sequence ID" value="SFT97450.1"/>
    <property type="molecule type" value="Genomic_DNA"/>
</dbReference>
<keyword evidence="2" id="KW-1185">Reference proteome</keyword>
<dbReference type="OrthoDB" id="9798269at2"/>
<dbReference type="AlphaFoldDB" id="A0A1I7CDF6"/>
<gene>
    <name evidence="1" type="ORF">SAMN04489724_3085</name>
</gene>
<protein>
    <submittedName>
        <fullName evidence="1">Transcriptional regulator, AbiEi antitoxin, Type IV TA system</fullName>
    </submittedName>
</protein>
<dbReference type="STRING" id="305507.SAMN04489724_3085"/>
<reference evidence="2" key="1">
    <citation type="submission" date="2016-10" db="EMBL/GenBank/DDBJ databases">
        <authorList>
            <person name="Varghese N."/>
            <person name="Submissions S."/>
        </authorList>
    </citation>
    <scope>NUCLEOTIDE SEQUENCE [LARGE SCALE GENOMIC DNA]</scope>
    <source>
        <strain evidence="2">DSM 23445</strain>
    </source>
</reference>
<name>A0A1I7CDF6_9BACT</name>
<dbReference type="RefSeq" id="WP_091694987.1">
    <property type="nucleotide sequence ID" value="NZ_FPBF01000004.1"/>
</dbReference>
<sequence>MEFKDLLYEYQEEPLTRQVILSLLKKYKRPNDKISELIKAGWLIGLKNGLYVPGPKSKLLLPESLLVANHLWGPSYVSMESALSYWGFIPERVFETTSVTVKPSKIFKTELGRFSFKHASLPYYSFGIRTVDVSSKQAVMIASPEKAICDKIVMTSRLNLRSIKQVMKFLIEDMRIDEDLIGGLNLEMIETWSSDAPKQNSLLMLIKTIRNL</sequence>
<organism evidence="1 2">
    <name type="scientific">Algoriphagus locisalis</name>
    <dbReference type="NCBI Taxonomy" id="305507"/>
    <lineage>
        <taxon>Bacteria</taxon>
        <taxon>Pseudomonadati</taxon>
        <taxon>Bacteroidota</taxon>
        <taxon>Cytophagia</taxon>
        <taxon>Cytophagales</taxon>
        <taxon>Cyclobacteriaceae</taxon>
        <taxon>Algoriphagus</taxon>
    </lineage>
</organism>
<dbReference type="Proteomes" id="UP000199673">
    <property type="component" value="Unassembled WGS sequence"/>
</dbReference>
<accession>A0A1I7CDF6</accession>
<proteinExistence type="predicted"/>
<evidence type="ECO:0000313" key="1">
    <source>
        <dbReference type="EMBL" id="SFT97450.1"/>
    </source>
</evidence>